<sequence>MLIRNSNITFNRFEGSGPRQTSTDVDFGAPLSTAAAILTGFNASFSSNDGDHHLGNLDVRLDADVIGNGVRVTATFGLRDWSGNWDDKYEGQIFFAVVGE</sequence>
<evidence type="ECO:0000313" key="1">
    <source>
        <dbReference type="EMBL" id="KRG70390.1"/>
    </source>
</evidence>
<proteinExistence type="predicted"/>
<name>A0A0R0CLV5_9GAMM</name>
<reference evidence="1 2" key="1">
    <citation type="submission" date="2015-05" db="EMBL/GenBank/DDBJ databases">
        <title>Genome sequencing and analysis of members of genus Stenotrophomonas.</title>
        <authorList>
            <person name="Patil P.P."/>
            <person name="Midha S."/>
            <person name="Patil P.B."/>
        </authorList>
    </citation>
    <scope>NUCLEOTIDE SEQUENCE [LARGE SCALE GENOMIC DNA]</scope>
    <source>
        <strain evidence="1 2">DSM 21858</strain>
    </source>
</reference>
<protein>
    <recommendedName>
        <fullName evidence="3">H-type lectin domain-containing protein</fullName>
    </recommendedName>
</protein>
<dbReference type="RefSeq" id="WP_057657804.1">
    <property type="nucleotide sequence ID" value="NZ_LDJL01000006.1"/>
</dbReference>
<organism evidence="1 2">
    <name type="scientific">Pseudoxanthomonas dokdonensis</name>
    <dbReference type="NCBI Taxonomy" id="344882"/>
    <lineage>
        <taxon>Bacteria</taxon>
        <taxon>Pseudomonadati</taxon>
        <taxon>Pseudomonadota</taxon>
        <taxon>Gammaproteobacteria</taxon>
        <taxon>Lysobacterales</taxon>
        <taxon>Lysobacteraceae</taxon>
        <taxon>Pseudoxanthomonas</taxon>
    </lineage>
</organism>
<gene>
    <name evidence="1" type="ORF">ABB29_06435</name>
</gene>
<accession>A0A0R0CLV5</accession>
<dbReference type="AlphaFoldDB" id="A0A0R0CLV5"/>
<dbReference type="OrthoDB" id="962555at2"/>
<evidence type="ECO:0008006" key="3">
    <source>
        <dbReference type="Google" id="ProtNLM"/>
    </source>
</evidence>
<evidence type="ECO:0000313" key="2">
    <source>
        <dbReference type="Proteomes" id="UP000052052"/>
    </source>
</evidence>
<comment type="caution">
    <text evidence="1">The sequence shown here is derived from an EMBL/GenBank/DDBJ whole genome shotgun (WGS) entry which is preliminary data.</text>
</comment>
<dbReference type="Proteomes" id="UP000052052">
    <property type="component" value="Unassembled WGS sequence"/>
</dbReference>
<keyword evidence="2" id="KW-1185">Reference proteome</keyword>
<dbReference type="EMBL" id="LDJL01000006">
    <property type="protein sequence ID" value="KRG70390.1"/>
    <property type="molecule type" value="Genomic_DNA"/>
</dbReference>
<dbReference type="PATRIC" id="fig|344882.3.peg.2623"/>